<keyword evidence="2" id="KW-0342">GTP-binding</keyword>
<gene>
    <name evidence="3" type="ORF">D623_10021917</name>
</gene>
<dbReference type="SMART" id="SM00173">
    <property type="entry name" value="RAS"/>
    <property type="match status" value="1"/>
</dbReference>
<dbReference type="GO" id="GO:0005525">
    <property type="term" value="F:GTP binding"/>
    <property type="evidence" value="ECO:0007669"/>
    <property type="project" value="UniProtKB-KW"/>
</dbReference>
<reference evidence="3 4" key="1">
    <citation type="journal article" date="2013" name="Nat. Commun.">
        <title>Genome analysis reveals insights into physiology and longevity of the Brandt's bat Myotis brandtii.</title>
        <authorList>
            <person name="Seim I."/>
            <person name="Fang X."/>
            <person name="Xiong Z."/>
            <person name="Lobanov A.V."/>
            <person name="Huang Z."/>
            <person name="Ma S."/>
            <person name="Feng Y."/>
            <person name="Turanov A.A."/>
            <person name="Zhu Y."/>
            <person name="Lenz T.L."/>
            <person name="Gerashchenko M.V."/>
            <person name="Fan D."/>
            <person name="Hee Yim S."/>
            <person name="Yao X."/>
            <person name="Jordan D."/>
            <person name="Xiong Y."/>
            <person name="Ma Y."/>
            <person name="Lyapunov A.N."/>
            <person name="Chen G."/>
            <person name="Kulakova O.I."/>
            <person name="Sun Y."/>
            <person name="Lee S.G."/>
            <person name="Bronson R.T."/>
            <person name="Moskalev A.A."/>
            <person name="Sunyaev S.R."/>
            <person name="Zhang G."/>
            <person name="Krogh A."/>
            <person name="Wang J."/>
            <person name="Gladyshev V.N."/>
        </authorList>
    </citation>
    <scope>NUCLEOTIDE SEQUENCE [LARGE SCALE GENOMIC DNA]</scope>
</reference>
<dbReference type="AlphaFoldDB" id="S7PLE5"/>
<keyword evidence="4" id="KW-1185">Reference proteome</keyword>
<dbReference type="Gene3D" id="3.40.50.300">
    <property type="entry name" value="P-loop containing nucleotide triphosphate hydrolases"/>
    <property type="match status" value="1"/>
</dbReference>
<sequence length="275" mass="30695">MKTLTLVGESASGYVWARSWWPPFLVRLRLLSAREVVRTSSCQFATMGNSCSGLKEKLGQRLRPSPTLNFIRSILIPKKKKDFCVVVLGSAGVGKSALVQRWVNSCYSDKYVPQAPMADVIYHVPDGFFGSGTKMRITDLPGGQLYPALQCLKIARGHAFILVYSVTEKQTLEELTPFYELIREIKGGNLYKYPIVLVGNKCDEVRRELTTLDGAAYALKWNCGFFETSAKKNVNVEELFFELLTQEREPDTTPQPTPVKSQMPNIAEDVLAAAS</sequence>
<organism evidence="3 4">
    <name type="scientific">Myotis brandtii</name>
    <name type="common">Brandt's bat</name>
    <dbReference type="NCBI Taxonomy" id="109478"/>
    <lineage>
        <taxon>Eukaryota</taxon>
        <taxon>Metazoa</taxon>
        <taxon>Chordata</taxon>
        <taxon>Craniata</taxon>
        <taxon>Vertebrata</taxon>
        <taxon>Euteleostomi</taxon>
        <taxon>Mammalia</taxon>
        <taxon>Eutheria</taxon>
        <taxon>Laurasiatheria</taxon>
        <taxon>Chiroptera</taxon>
        <taxon>Yangochiroptera</taxon>
        <taxon>Vespertilionidae</taxon>
        <taxon>Myotis</taxon>
    </lineage>
</organism>
<dbReference type="InterPro" id="IPR027417">
    <property type="entry name" value="P-loop_NTPase"/>
</dbReference>
<dbReference type="GO" id="GO:0007165">
    <property type="term" value="P:signal transduction"/>
    <property type="evidence" value="ECO:0007669"/>
    <property type="project" value="InterPro"/>
</dbReference>
<dbReference type="InterPro" id="IPR020849">
    <property type="entry name" value="Small_GTPase_Ras-type"/>
</dbReference>
<dbReference type="eggNOG" id="KOG0395">
    <property type="taxonomic scope" value="Eukaryota"/>
</dbReference>
<dbReference type="SMART" id="SM00174">
    <property type="entry name" value="RHO"/>
    <property type="match status" value="1"/>
</dbReference>
<dbReference type="SMART" id="SM00175">
    <property type="entry name" value="RAB"/>
    <property type="match status" value="1"/>
</dbReference>
<proteinExistence type="predicted"/>
<dbReference type="PROSITE" id="PS51419">
    <property type="entry name" value="RAB"/>
    <property type="match status" value="1"/>
</dbReference>
<dbReference type="InterPro" id="IPR001806">
    <property type="entry name" value="Small_GTPase"/>
</dbReference>
<dbReference type="GO" id="GO:0003924">
    <property type="term" value="F:GTPase activity"/>
    <property type="evidence" value="ECO:0007669"/>
    <property type="project" value="InterPro"/>
</dbReference>
<dbReference type="EMBL" id="KE162569">
    <property type="protein sequence ID" value="EPQ08872.1"/>
    <property type="molecule type" value="Genomic_DNA"/>
</dbReference>
<accession>S7PLE5</accession>
<name>S7PLE5_MYOBR</name>
<evidence type="ECO:0000256" key="1">
    <source>
        <dbReference type="ARBA" id="ARBA00022741"/>
    </source>
</evidence>
<dbReference type="PROSITE" id="PS51421">
    <property type="entry name" value="RAS"/>
    <property type="match status" value="1"/>
</dbReference>
<dbReference type="Pfam" id="PF00071">
    <property type="entry name" value="Ras"/>
    <property type="match status" value="1"/>
</dbReference>
<evidence type="ECO:0000313" key="4">
    <source>
        <dbReference type="Proteomes" id="UP000052978"/>
    </source>
</evidence>
<dbReference type="NCBIfam" id="TIGR00231">
    <property type="entry name" value="small_GTP"/>
    <property type="match status" value="1"/>
</dbReference>
<protein>
    <submittedName>
        <fullName evidence="3">GTP-binding protein Di-Ras3</fullName>
    </submittedName>
</protein>
<dbReference type="InterPro" id="IPR005225">
    <property type="entry name" value="Small_GTP-bd"/>
</dbReference>
<dbReference type="SUPFAM" id="SSF52540">
    <property type="entry name" value="P-loop containing nucleoside triphosphate hydrolases"/>
    <property type="match status" value="1"/>
</dbReference>
<evidence type="ECO:0000256" key="2">
    <source>
        <dbReference type="ARBA" id="ARBA00023134"/>
    </source>
</evidence>
<dbReference type="PANTHER" id="PTHR24070">
    <property type="entry name" value="RAS, DI-RAS, AND RHEB FAMILY MEMBERS OF SMALL GTPASE SUPERFAMILY"/>
    <property type="match status" value="1"/>
</dbReference>
<dbReference type="Proteomes" id="UP000052978">
    <property type="component" value="Unassembled WGS sequence"/>
</dbReference>
<dbReference type="GO" id="GO:0016020">
    <property type="term" value="C:membrane"/>
    <property type="evidence" value="ECO:0007669"/>
    <property type="project" value="InterPro"/>
</dbReference>
<evidence type="ECO:0000313" key="3">
    <source>
        <dbReference type="EMBL" id="EPQ08872.1"/>
    </source>
</evidence>
<dbReference type="PRINTS" id="PR00449">
    <property type="entry name" value="RASTRNSFRMNG"/>
</dbReference>
<keyword evidence="1" id="KW-0547">Nucleotide-binding</keyword>